<accession>A0A8J6B5V0</accession>
<dbReference type="AlphaFoldDB" id="A0A8J6B5V0"/>
<evidence type="ECO:0000313" key="2">
    <source>
        <dbReference type="Proteomes" id="UP000770717"/>
    </source>
</evidence>
<protein>
    <submittedName>
        <fullName evidence="1">Uncharacterized protein</fullName>
    </submittedName>
</protein>
<comment type="caution">
    <text evidence="1">The sequence shown here is derived from an EMBL/GenBank/DDBJ whole genome shotgun (WGS) entry which is preliminary data.</text>
</comment>
<proteinExistence type="predicted"/>
<dbReference type="Proteomes" id="UP000770717">
    <property type="component" value="Unassembled WGS sequence"/>
</dbReference>
<dbReference type="EMBL" id="WNTK01025635">
    <property type="protein sequence ID" value="KAG9461236.1"/>
    <property type="molecule type" value="Genomic_DNA"/>
</dbReference>
<gene>
    <name evidence="1" type="ORF">GDO78_017567</name>
</gene>
<name>A0A8J6B5V0_ELECQ</name>
<sequence>MYKQFTCAVFNMDLFAHDCLILHVGRKTQLKYLNSIHCPPSNRPILIPKGNVLSENDLLYDLLAVSSEDTAKSLRIAPVTRTRTVCKRTVDPSYSL</sequence>
<organism evidence="1 2">
    <name type="scientific">Eleutherodactylus coqui</name>
    <name type="common">Puerto Rican coqui</name>
    <dbReference type="NCBI Taxonomy" id="57060"/>
    <lineage>
        <taxon>Eukaryota</taxon>
        <taxon>Metazoa</taxon>
        <taxon>Chordata</taxon>
        <taxon>Craniata</taxon>
        <taxon>Vertebrata</taxon>
        <taxon>Euteleostomi</taxon>
        <taxon>Amphibia</taxon>
        <taxon>Batrachia</taxon>
        <taxon>Anura</taxon>
        <taxon>Neobatrachia</taxon>
        <taxon>Hyloidea</taxon>
        <taxon>Eleutherodactylidae</taxon>
        <taxon>Eleutherodactylinae</taxon>
        <taxon>Eleutherodactylus</taxon>
        <taxon>Eleutherodactylus</taxon>
    </lineage>
</organism>
<keyword evidence="2" id="KW-1185">Reference proteome</keyword>
<evidence type="ECO:0000313" key="1">
    <source>
        <dbReference type="EMBL" id="KAG9461236.1"/>
    </source>
</evidence>
<reference evidence="1" key="1">
    <citation type="thesis" date="2020" institute="ProQuest LLC" country="789 East Eisenhower Parkway, Ann Arbor, MI, USA">
        <title>Comparative Genomics and Chromosome Evolution.</title>
        <authorList>
            <person name="Mudd A.B."/>
        </authorList>
    </citation>
    <scope>NUCLEOTIDE SEQUENCE</scope>
    <source>
        <strain evidence="1">HN-11 Male</strain>
        <tissue evidence="1">Kidney and liver</tissue>
    </source>
</reference>